<evidence type="ECO:0000313" key="2">
    <source>
        <dbReference type="Proteomes" id="UP000243650"/>
    </source>
</evidence>
<organism evidence="1 2">
    <name type="scientific">Alkalicoccus urumqiensis</name>
    <name type="common">Bacillus urumqiensis</name>
    <dbReference type="NCBI Taxonomy" id="1548213"/>
    <lineage>
        <taxon>Bacteria</taxon>
        <taxon>Bacillati</taxon>
        <taxon>Bacillota</taxon>
        <taxon>Bacilli</taxon>
        <taxon>Bacillales</taxon>
        <taxon>Bacillaceae</taxon>
        <taxon>Alkalicoccus</taxon>
    </lineage>
</organism>
<dbReference type="OrthoDB" id="9799092at2"/>
<evidence type="ECO:0000313" key="1">
    <source>
        <dbReference type="EMBL" id="PRO66018.1"/>
    </source>
</evidence>
<dbReference type="Gene3D" id="3.30.460.10">
    <property type="entry name" value="Beta Polymerase, domain 2"/>
    <property type="match status" value="1"/>
</dbReference>
<reference evidence="1 2" key="1">
    <citation type="submission" date="2018-03" db="EMBL/GenBank/DDBJ databases">
        <title>Bacillus urumqiensis sp. nov., a moderately haloalkaliphilic bacterium isolated from a salt lake.</title>
        <authorList>
            <person name="Zhao B."/>
            <person name="Liao Z."/>
        </authorList>
    </citation>
    <scope>NUCLEOTIDE SEQUENCE [LARGE SCALE GENOMIC DNA]</scope>
    <source>
        <strain evidence="1 2">BZ-SZ-XJ18</strain>
    </source>
</reference>
<dbReference type="Proteomes" id="UP000243650">
    <property type="component" value="Unassembled WGS sequence"/>
</dbReference>
<accession>A0A2P6MID1</accession>
<name>A0A2P6MID1_ALKUR</name>
<dbReference type="EMBL" id="PVNS01000005">
    <property type="protein sequence ID" value="PRO66018.1"/>
    <property type="molecule type" value="Genomic_DNA"/>
</dbReference>
<keyword evidence="2" id="KW-1185">Reference proteome</keyword>
<dbReference type="InterPro" id="IPR007344">
    <property type="entry name" value="GrpB/CoaE"/>
</dbReference>
<comment type="caution">
    <text evidence="1">The sequence shown here is derived from an EMBL/GenBank/DDBJ whole genome shotgun (WGS) entry which is preliminary data.</text>
</comment>
<proteinExistence type="predicted"/>
<dbReference type="Pfam" id="PF04229">
    <property type="entry name" value="GrpB"/>
    <property type="match status" value="1"/>
</dbReference>
<gene>
    <name evidence="1" type="ORF">C6I21_06875</name>
</gene>
<sequence>MQNTRASVFKRQRRHGILPGADRADVQRVTPRRVEVTPYQAEWPHRFEEEKQRLENVFQGKLISLHHIGSTSVTGLPAKPTIDIMGALKRLEDADQMEEKLEELGYTAYGEHHMTGRRFFTREAPDGRRLVHLHLFEENSPHLERHLAFRDYLRCHPEARRRYGGLKQSLAWEYPFNMKAYIEGKEDVVKELEAGALKWYRKKT</sequence>
<dbReference type="SUPFAM" id="SSF81301">
    <property type="entry name" value="Nucleotidyltransferase"/>
    <property type="match status" value="1"/>
</dbReference>
<evidence type="ECO:0008006" key="3">
    <source>
        <dbReference type="Google" id="ProtNLM"/>
    </source>
</evidence>
<dbReference type="PANTHER" id="PTHR34822">
    <property type="entry name" value="GRPB DOMAIN PROTEIN (AFU_ORTHOLOGUE AFUA_1G01530)"/>
    <property type="match status" value="1"/>
</dbReference>
<dbReference type="InterPro" id="IPR043519">
    <property type="entry name" value="NT_sf"/>
</dbReference>
<dbReference type="PANTHER" id="PTHR34822:SF1">
    <property type="entry name" value="GRPB FAMILY PROTEIN"/>
    <property type="match status" value="1"/>
</dbReference>
<protein>
    <recommendedName>
        <fullName evidence="3">GrpB family protein</fullName>
    </recommendedName>
</protein>
<dbReference type="AlphaFoldDB" id="A0A2P6MID1"/>